<evidence type="ECO:0000256" key="1">
    <source>
        <dbReference type="SAM" id="MobiDB-lite"/>
    </source>
</evidence>
<keyword evidence="3" id="KW-1185">Reference proteome</keyword>
<feature type="region of interest" description="Disordered" evidence="1">
    <location>
        <begin position="577"/>
        <end position="600"/>
    </location>
</feature>
<comment type="caution">
    <text evidence="2">The sequence shown here is derived from an EMBL/GenBank/DDBJ whole genome shotgun (WGS) entry which is preliminary data.</text>
</comment>
<dbReference type="AlphaFoldDB" id="A0AAD6UNY1"/>
<name>A0AAD6UNY1_9AGAR</name>
<gene>
    <name evidence="2" type="ORF">GGX14DRAFT_578794</name>
</gene>
<proteinExistence type="predicted"/>
<dbReference type="EMBL" id="JARJCW010000130">
    <property type="protein sequence ID" value="KAJ7191629.1"/>
    <property type="molecule type" value="Genomic_DNA"/>
</dbReference>
<evidence type="ECO:0000313" key="3">
    <source>
        <dbReference type="Proteomes" id="UP001219525"/>
    </source>
</evidence>
<evidence type="ECO:0000313" key="2">
    <source>
        <dbReference type="EMBL" id="KAJ7191629.1"/>
    </source>
</evidence>
<accession>A0AAD6UNY1</accession>
<dbReference type="GO" id="GO:0004672">
    <property type="term" value="F:protein kinase activity"/>
    <property type="evidence" value="ECO:0007669"/>
    <property type="project" value="InterPro"/>
</dbReference>
<reference evidence="2" key="1">
    <citation type="submission" date="2023-03" db="EMBL/GenBank/DDBJ databases">
        <title>Massive genome expansion in bonnet fungi (Mycena s.s.) driven by repeated elements and novel gene families across ecological guilds.</title>
        <authorList>
            <consortium name="Lawrence Berkeley National Laboratory"/>
            <person name="Harder C.B."/>
            <person name="Miyauchi S."/>
            <person name="Viragh M."/>
            <person name="Kuo A."/>
            <person name="Thoen E."/>
            <person name="Andreopoulos B."/>
            <person name="Lu D."/>
            <person name="Skrede I."/>
            <person name="Drula E."/>
            <person name="Henrissat B."/>
            <person name="Morin E."/>
            <person name="Kohler A."/>
            <person name="Barry K."/>
            <person name="LaButti K."/>
            <person name="Morin E."/>
            <person name="Salamov A."/>
            <person name="Lipzen A."/>
            <person name="Mereny Z."/>
            <person name="Hegedus B."/>
            <person name="Baldrian P."/>
            <person name="Stursova M."/>
            <person name="Weitz H."/>
            <person name="Taylor A."/>
            <person name="Grigoriev I.V."/>
            <person name="Nagy L.G."/>
            <person name="Martin F."/>
            <person name="Kauserud H."/>
        </authorList>
    </citation>
    <scope>NUCLEOTIDE SEQUENCE</scope>
    <source>
        <strain evidence="2">9144</strain>
    </source>
</reference>
<dbReference type="SUPFAM" id="SSF56112">
    <property type="entry name" value="Protein kinase-like (PK-like)"/>
    <property type="match status" value="1"/>
</dbReference>
<protein>
    <submittedName>
        <fullName evidence="2">Uncharacterized protein</fullName>
    </submittedName>
</protein>
<dbReference type="PROSITE" id="PS00109">
    <property type="entry name" value="PROTEIN_KINASE_TYR"/>
    <property type="match status" value="1"/>
</dbReference>
<dbReference type="Proteomes" id="UP001219525">
    <property type="component" value="Unassembled WGS sequence"/>
</dbReference>
<dbReference type="InterPro" id="IPR008266">
    <property type="entry name" value="Tyr_kinase_AS"/>
</dbReference>
<organism evidence="2 3">
    <name type="scientific">Mycena pura</name>
    <dbReference type="NCBI Taxonomy" id="153505"/>
    <lineage>
        <taxon>Eukaryota</taxon>
        <taxon>Fungi</taxon>
        <taxon>Dikarya</taxon>
        <taxon>Basidiomycota</taxon>
        <taxon>Agaricomycotina</taxon>
        <taxon>Agaricomycetes</taxon>
        <taxon>Agaricomycetidae</taxon>
        <taxon>Agaricales</taxon>
        <taxon>Marasmiineae</taxon>
        <taxon>Mycenaceae</taxon>
        <taxon>Mycena</taxon>
    </lineage>
</organism>
<sequence>MGDESSSAPQILVAVLTLHDIDYTFSTTKISMRNIDEFVCVLLNAIGNINVDTHDLLRIEEVIKNPSASPYRRWRDLIKPSSIVLSLYVLPQDRPGATETVNKALAQSASPSEFGDINVFSQNQTRANTRLVDGYFIHGKKHLNASLACVPARFFYEGFIAAAKDLRKIKSEGLEELKARADKLFGPGKVVEGFTPDTAVERAHKVSWENTMHYTDELILRTNTQELGTDLLGLQKLSEETTLRTLWSGAREAKVDGIYGLGRWPLVVEQWKKEDGAGHERLQGAQGFRKHLVWMTKKLQNVDDTHVPPVNVDRGVLPGLVLSHRGADVTVCYILRSINSFAYEVGETMRLSKDGAILARNELDDTRVAVFFGTLAKLCRDMYAFVCVSGVAPCLPNILCGGQGKFGPESNRLQEGNPRVLKTTWIPPGAESSLDVVVKLMTKSSYGQEAQELAGRFAPKLHYYGHVDEGFFVAVMDFVPSGMSLSVTHESALQELRQHLNNIVHGDLRPQNLVFGLDGSVIVLDWDWGGVRSKNPRYPLAINITWQWHGGAVGGGWIEHDHDCYELDKLHAQIDEMKRDGAQEDAQGAEERRGTAPTSQ</sequence>
<dbReference type="InterPro" id="IPR011009">
    <property type="entry name" value="Kinase-like_dom_sf"/>
</dbReference>